<keyword evidence="2" id="KW-0808">Transferase</keyword>
<dbReference type="GO" id="GO:0070475">
    <property type="term" value="P:rRNA base methylation"/>
    <property type="evidence" value="ECO:0000318"/>
    <property type="project" value="GO_Central"/>
</dbReference>
<evidence type="ECO:0008006" key="6">
    <source>
        <dbReference type="Google" id="ProtNLM"/>
    </source>
</evidence>
<keyword evidence="1" id="KW-0489">Methyltransferase</keyword>
<evidence type="ECO:0000313" key="4">
    <source>
        <dbReference type="EMBL" id="EED87790.1"/>
    </source>
</evidence>
<dbReference type="Proteomes" id="UP000001449">
    <property type="component" value="Chromosome 22"/>
</dbReference>
<dbReference type="SUPFAM" id="SSF53335">
    <property type="entry name" value="S-adenosyl-L-methionine-dependent methyltransferases"/>
    <property type="match status" value="1"/>
</dbReference>
<organism evidence="4 5">
    <name type="scientific">Thalassiosira pseudonana</name>
    <name type="common">Marine diatom</name>
    <name type="synonym">Cyclotella nana</name>
    <dbReference type="NCBI Taxonomy" id="35128"/>
    <lineage>
        <taxon>Eukaryota</taxon>
        <taxon>Sar</taxon>
        <taxon>Stramenopiles</taxon>
        <taxon>Ochrophyta</taxon>
        <taxon>Bacillariophyta</taxon>
        <taxon>Coscinodiscophyceae</taxon>
        <taxon>Thalassiosirophycidae</taxon>
        <taxon>Thalassiosirales</taxon>
        <taxon>Thalassiosiraceae</taxon>
        <taxon>Thalassiosira</taxon>
    </lineage>
</organism>
<evidence type="ECO:0000256" key="2">
    <source>
        <dbReference type="ARBA" id="ARBA00022679"/>
    </source>
</evidence>
<feature type="region of interest" description="Disordered" evidence="3">
    <location>
        <begin position="1"/>
        <end position="24"/>
    </location>
</feature>
<dbReference type="EMBL" id="CM000653">
    <property type="protein sequence ID" value="EED87790.1"/>
    <property type="molecule type" value="Genomic_DNA"/>
</dbReference>
<dbReference type="GeneID" id="7443702"/>
<evidence type="ECO:0000256" key="1">
    <source>
        <dbReference type="ARBA" id="ARBA00022603"/>
    </source>
</evidence>
<dbReference type="PaxDb" id="35128-Thaps11744"/>
<feature type="compositionally biased region" description="Basic and acidic residues" evidence="3">
    <location>
        <begin position="1"/>
        <end position="11"/>
    </location>
</feature>
<dbReference type="KEGG" id="tps:THAPSDRAFT_11744"/>
<dbReference type="AlphaFoldDB" id="B8CFF4"/>
<dbReference type="eggNOG" id="KOG2912">
    <property type="taxonomic scope" value="Eukaryota"/>
</dbReference>
<dbReference type="PANTHER" id="PTHR13393">
    <property type="entry name" value="SAM-DEPENDENT METHYLTRANSFERASE"/>
    <property type="match status" value="1"/>
</dbReference>
<accession>B8CFF4</accession>
<dbReference type="STRING" id="35128.B8CFF4"/>
<dbReference type="PANTHER" id="PTHR13393:SF0">
    <property type="entry name" value="RNA N6-ADENOSINE-METHYLTRANSFERASE METTL16"/>
    <property type="match status" value="1"/>
</dbReference>
<feature type="compositionally biased region" description="Low complexity" evidence="3">
    <location>
        <begin position="13"/>
        <end position="24"/>
    </location>
</feature>
<dbReference type="InParanoid" id="B8CFF4"/>
<dbReference type="HOGENOM" id="CLU_706960_0_0_1"/>
<gene>
    <name evidence="4" type="ORF">THAPSDRAFT_11744</name>
</gene>
<evidence type="ECO:0000256" key="3">
    <source>
        <dbReference type="SAM" id="MobiDB-lite"/>
    </source>
</evidence>
<dbReference type="Pfam" id="PF05971">
    <property type="entry name" value="Methyltransf_10"/>
    <property type="match status" value="2"/>
</dbReference>
<reference evidence="4 5" key="2">
    <citation type="journal article" date="2008" name="Nature">
        <title>The Phaeodactylum genome reveals the evolutionary history of diatom genomes.</title>
        <authorList>
            <person name="Bowler C."/>
            <person name="Allen A.E."/>
            <person name="Badger J.H."/>
            <person name="Grimwood J."/>
            <person name="Jabbari K."/>
            <person name="Kuo A."/>
            <person name="Maheswari U."/>
            <person name="Martens C."/>
            <person name="Maumus F."/>
            <person name="Otillar R.P."/>
            <person name="Rayko E."/>
            <person name="Salamov A."/>
            <person name="Vandepoele K."/>
            <person name="Beszteri B."/>
            <person name="Gruber A."/>
            <person name="Heijde M."/>
            <person name="Katinka M."/>
            <person name="Mock T."/>
            <person name="Valentin K."/>
            <person name="Verret F."/>
            <person name="Berges J.A."/>
            <person name="Brownlee C."/>
            <person name="Cadoret J.P."/>
            <person name="Chiovitti A."/>
            <person name="Choi C.J."/>
            <person name="Coesel S."/>
            <person name="De Martino A."/>
            <person name="Detter J.C."/>
            <person name="Durkin C."/>
            <person name="Falciatore A."/>
            <person name="Fournet J."/>
            <person name="Haruta M."/>
            <person name="Huysman M.J."/>
            <person name="Jenkins B.D."/>
            <person name="Jiroutova K."/>
            <person name="Jorgensen R.E."/>
            <person name="Joubert Y."/>
            <person name="Kaplan A."/>
            <person name="Kroger N."/>
            <person name="Kroth P.G."/>
            <person name="La Roche J."/>
            <person name="Lindquist E."/>
            <person name="Lommer M."/>
            <person name="Martin-Jezequel V."/>
            <person name="Lopez P.J."/>
            <person name="Lucas S."/>
            <person name="Mangogna M."/>
            <person name="McGinnis K."/>
            <person name="Medlin L.K."/>
            <person name="Montsant A."/>
            <person name="Oudot-Le Secq M.P."/>
            <person name="Napoli C."/>
            <person name="Obornik M."/>
            <person name="Parker M.S."/>
            <person name="Petit J.L."/>
            <person name="Porcel B.M."/>
            <person name="Poulsen N."/>
            <person name="Robison M."/>
            <person name="Rychlewski L."/>
            <person name="Rynearson T.A."/>
            <person name="Schmutz J."/>
            <person name="Shapiro H."/>
            <person name="Siaut M."/>
            <person name="Stanley M."/>
            <person name="Sussman M.R."/>
            <person name="Taylor A.R."/>
            <person name="Vardi A."/>
            <person name="von Dassow P."/>
            <person name="Vyverman W."/>
            <person name="Willis A."/>
            <person name="Wyrwicz L.S."/>
            <person name="Rokhsar D.S."/>
            <person name="Weissenbach J."/>
            <person name="Armbrust E.V."/>
            <person name="Green B.R."/>
            <person name="Van de Peer Y."/>
            <person name="Grigoriev I.V."/>
        </authorList>
    </citation>
    <scope>NUCLEOTIDE SEQUENCE [LARGE SCALE GENOMIC DNA]</scope>
    <source>
        <strain evidence="4 5">CCMP1335</strain>
    </source>
</reference>
<evidence type="ECO:0000313" key="5">
    <source>
        <dbReference type="Proteomes" id="UP000001449"/>
    </source>
</evidence>
<proteinExistence type="predicted"/>
<dbReference type="InterPro" id="IPR010286">
    <property type="entry name" value="METTL16/RlmF"/>
</dbReference>
<dbReference type="GO" id="GO:0005634">
    <property type="term" value="C:nucleus"/>
    <property type="evidence" value="ECO:0000318"/>
    <property type="project" value="GO_Central"/>
</dbReference>
<reference evidence="4 5" key="1">
    <citation type="journal article" date="2004" name="Science">
        <title>The genome of the diatom Thalassiosira pseudonana: ecology, evolution, and metabolism.</title>
        <authorList>
            <person name="Armbrust E.V."/>
            <person name="Berges J.A."/>
            <person name="Bowler C."/>
            <person name="Green B.R."/>
            <person name="Martinez D."/>
            <person name="Putnam N.H."/>
            <person name="Zhou S."/>
            <person name="Allen A.E."/>
            <person name="Apt K.E."/>
            <person name="Bechner M."/>
            <person name="Brzezinski M.A."/>
            <person name="Chaal B.K."/>
            <person name="Chiovitti A."/>
            <person name="Davis A.K."/>
            <person name="Demarest M.S."/>
            <person name="Detter J.C."/>
            <person name="Glavina T."/>
            <person name="Goodstein D."/>
            <person name="Hadi M.Z."/>
            <person name="Hellsten U."/>
            <person name="Hildebrand M."/>
            <person name="Jenkins B.D."/>
            <person name="Jurka J."/>
            <person name="Kapitonov V.V."/>
            <person name="Kroger N."/>
            <person name="Lau W.W."/>
            <person name="Lane T.W."/>
            <person name="Larimer F.W."/>
            <person name="Lippmeier J.C."/>
            <person name="Lucas S."/>
            <person name="Medina M."/>
            <person name="Montsant A."/>
            <person name="Obornik M."/>
            <person name="Parker M.S."/>
            <person name="Palenik B."/>
            <person name="Pazour G.J."/>
            <person name="Richardson P.M."/>
            <person name="Rynearson T.A."/>
            <person name="Saito M.A."/>
            <person name="Schwartz D.C."/>
            <person name="Thamatrakoln K."/>
            <person name="Valentin K."/>
            <person name="Vardi A."/>
            <person name="Wilkerson F.P."/>
            <person name="Rokhsar D.S."/>
        </authorList>
    </citation>
    <scope>NUCLEOTIDE SEQUENCE [LARGE SCALE GENOMIC DNA]</scope>
    <source>
        <strain evidence="4 5">CCMP1335</strain>
    </source>
</reference>
<dbReference type="GO" id="GO:0052907">
    <property type="term" value="F:23S rRNA (adenine(1618)-N(6))-methyltransferase activity"/>
    <property type="evidence" value="ECO:0000318"/>
    <property type="project" value="GO_Central"/>
</dbReference>
<dbReference type="Gene3D" id="3.40.50.150">
    <property type="entry name" value="Vaccinia Virus protein VP39"/>
    <property type="match status" value="1"/>
</dbReference>
<dbReference type="InterPro" id="IPR029063">
    <property type="entry name" value="SAM-dependent_MTases_sf"/>
</dbReference>
<sequence>MPSSRSPDDYTHSMTSPSSTSSPTMVSTFILPCNFHELAKRYPHFQRALRELQQRQQSKKQDDDESKSLAAQITHRFNASLTRSLLHQQFGLEMPSLPAGRLCPPVPNRANYVAWLRELLLRSEKELCCFSGGVEVEKKCQHQGIDIGTGVSAIYPLLLTTRLFAASGGGSNSQTYPPWRFLATDIDPVAVQSARENVEANRLEDRICVVPVENEANSNTLRSEATSTLSTSKGPLFAAMDEAKHNPMFQRSRINGASLAAYPQFDFVMTNPPFYSTTKEATDPRAGDKRSRTDMSFNEGVYVQPISNAFDIDEGSSGKCDLQGGDVGFVTAIMKDSQFFRHSVTWYTSLLAKRSSLDALLQQYERWSFAKEVISGTEMMGRGRAIVVVQE</sequence>
<keyword evidence="5" id="KW-1185">Reference proteome</keyword>
<dbReference type="RefSeq" id="XP_002295010.1">
    <property type="nucleotide sequence ID" value="XM_002294974.1"/>
</dbReference>
<protein>
    <recommendedName>
        <fullName evidence="6">Methyltransferase small domain-containing protein</fullName>
    </recommendedName>
</protein>
<name>B8CFF4_THAPS</name>